<gene>
    <name evidence="1" type="ORF">PGIGA_G00212740</name>
</gene>
<comment type="caution">
    <text evidence="1">The sequence shown here is derived from an EMBL/GenBank/DDBJ whole genome shotgun (WGS) entry which is preliminary data.</text>
</comment>
<keyword evidence="2" id="KW-1185">Reference proteome</keyword>
<dbReference type="Proteomes" id="UP000829447">
    <property type="component" value="Linkage Group LG5"/>
</dbReference>
<organism evidence="1 2">
    <name type="scientific">Pangasianodon gigas</name>
    <name type="common">Mekong giant catfish</name>
    <name type="synonym">Pangasius gigas</name>
    <dbReference type="NCBI Taxonomy" id="30993"/>
    <lineage>
        <taxon>Eukaryota</taxon>
        <taxon>Metazoa</taxon>
        <taxon>Chordata</taxon>
        <taxon>Craniata</taxon>
        <taxon>Vertebrata</taxon>
        <taxon>Euteleostomi</taxon>
        <taxon>Actinopterygii</taxon>
        <taxon>Neopterygii</taxon>
        <taxon>Teleostei</taxon>
        <taxon>Ostariophysi</taxon>
        <taxon>Siluriformes</taxon>
        <taxon>Pangasiidae</taxon>
        <taxon>Pangasianodon</taxon>
    </lineage>
</organism>
<protein>
    <submittedName>
        <fullName evidence="1">Uncharacterized protein</fullName>
    </submittedName>
</protein>
<sequence length="532" mass="60721">MAVEPWNKINIPCPGAAAACRITFNTRTAAVAEAVLVHCGSVLKLLDSRVLHTEIRVLHELLYVLHNSFRQHKPFRAIKQVEQCINRLKEMKLQGALQDLQELCPNEIQRNVGVDVGHCDVPSQPMLEWFCLKLLGASSLLCRTLDQCIKAFSLTRQHLHLSEFIVLNLVLASMLSRLWVFFRGILRALVPVYQGVMDLLHDVVQCRPMAFLTDFTLPGDLAVFLGPPYSDLLKERNTAEPFGMKKTTKPSLLDRLFEEGSVEKGEEEEIQMMQMLASEEVASDMDLGRTILRRGPPCSRSSSNLDIKSMLQQTSKQCTAEVFIKSPAQPSTSSLAVLKQKRMFLKKLKIASSIKDMAAHLEEMMGWCRRSKLYQERRYLAFTLLRCQRIKALECEGISVQKKLRRLRVRVCHVMLKGTSLARPSPFLQRRTKPYFRTRFTTLWRHYGSVRNRFGKVRMRSQIAKDLFNVTEKSSHTCRKYTKVPPLHNDVMSGSNVVFSQKESKMETETSSLKTSSVHNDEIDNIFASFGL</sequence>
<proteinExistence type="predicted"/>
<accession>A0ACC5WH62</accession>
<evidence type="ECO:0000313" key="1">
    <source>
        <dbReference type="EMBL" id="MCI4378154.1"/>
    </source>
</evidence>
<reference evidence="1 2" key="1">
    <citation type="journal article" date="2022" name="bioRxiv">
        <title>An ancient truncated duplication of the anti-Mullerian hormone receptor type 2 gene is a potential conserved master sex determinant in the Pangasiidae catfish family.</title>
        <authorList>
            <person name="Wen M."/>
            <person name="Pan Q."/>
            <person name="Jouanno E."/>
            <person name="Montfort J."/>
            <person name="Zahm M."/>
            <person name="Cabau C."/>
            <person name="Klopp C."/>
            <person name="Iampietro C."/>
            <person name="Roques C."/>
            <person name="Bouchez O."/>
            <person name="Castinel A."/>
            <person name="Donnadieu C."/>
            <person name="Parrinello H."/>
            <person name="Poncet C."/>
            <person name="Belmonte E."/>
            <person name="Gautier V."/>
            <person name="Avarre J.-C."/>
            <person name="Dugue R."/>
            <person name="Gustiano R."/>
            <person name="Ha T.T.T."/>
            <person name="Campet M."/>
            <person name="Sriphairoj K."/>
            <person name="Ribolli J."/>
            <person name="de Almeida F.L."/>
            <person name="Desvignes T."/>
            <person name="Postlethwait J.H."/>
            <person name="Bucao C.F."/>
            <person name="Robinson-Rechavi M."/>
            <person name="Bobe J."/>
            <person name="Herpin A."/>
            <person name="Guiguen Y."/>
        </authorList>
    </citation>
    <scope>NUCLEOTIDE SEQUENCE [LARGE SCALE GENOMIC DNA]</scope>
    <source>
        <strain evidence="1">YG-Dec2019</strain>
    </source>
</reference>
<dbReference type="EMBL" id="CM040458">
    <property type="protein sequence ID" value="MCI4378154.1"/>
    <property type="molecule type" value="Genomic_DNA"/>
</dbReference>
<name>A0ACC5WH62_PANGG</name>
<evidence type="ECO:0000313" key="2">
    <source>
        <dbReference type="Proteomes" id="UP000829447"/>
    </source>
</evidence>